<comment type="caution">
    <text evidence="3">The sequence shown here is derived from an EMBL/GenBank/DDBJ whole genome shotgun (WGS) entry which is preliminary data.</text>
</comment>
<keyword evidence="2" id="KW-0732">Signal</keyword>
<sequence length="334" mass="36027">MARAGKRVVRWLGVVLAPAVVLAGLTACTSDDEPPGEPSGWTFLGDEVVDVDESLAAADRMWQQAWSSWDQVVAVPDDSRCWFIADDAGALEQQGVCGPFRGLGTPAAEWVQVQFTPEAPETETETGTVRMVPTALSPVQPGVVRRSLTLVRPAGEGQGKDRKVEEGEWDPRVAPPKGWPRTLPVGRVKSGPVQRFGAEVVARGRVRVDGFVQTVRVVRPRKVQLADRGTYVPRQGQAFAEFRFAPFDSHRAVEAGLALDQSIEAGEIRLGVESGGRSWSGVYTTPVAGPVGQGQAVVVEPPSGLFVLPQWPSWDDPTFTVVVGQKTYDLRGVP</sequence>
<feature type="chain" id="PRO_5039225605" description="Bacterial spore germination immunoglobulin-like domain-containing protein" evidence="2">
    <location>
        <begin position="24"/>
        <end position="334"/>
    </location>
</feature>
<reference evidence="3 4" key="1">
    <citation type="submission" date="2019-04" db="EMBL/GenBank/DDBJ databases">
        <authorList>
            <person name="Dong K."/>
        </authorList>
    </citation>
    <scope>NUCLEOTIDE SEQUENCE [LARGE SCALE GENOMIC DNA]</scope>
    <source>
        <strain evidence="4">dk3543</strain>
    </source>
</reference>
<keyword evidence="4" id="KW-1185">Reference proteome</keyword>
<gene>
    <name evidence="3" type="ORF">FC770_03150</name>
</gene>
<organism evidence="3 4">
    <name type="scientific">Nocardioides jishulii</name>
    <dbReference type="NCBI Taxonomy" id="2575440"/>
    <lineage>
        <taxon>Bacteria</taxon>
        <taxon>Bacillati</taxon>
        <taxon>Actinomycetota</taxon>
        <taxon>Actinomycetes</taxon>
        <taxon>Propionibacteriales</taxon>
        <taxon>Nocardioidaceae</taxon>
        <taxon>Nocardioides</taxon>
    </lineage>
</organism>
<protein>
    <recommendedName>
        <fullName evidence="5">Bacterial spore germination immunoglobulin-like domain-containing protein</fullName>
    </recommendedName>
</protein>
<feature type="signal peptide" evidence="2">
    <location>
        <begin position="1"/>
        <end position="23"/>
    </location>
</feature>
<dbReference type="AlphaFoldDB" id="A0A4U2YT47"/>
<feature type="region of interest" description="Disordered" evidence="1">
    <location>
        <begin position="154"/>
        <end position="186"/>
    </location>
</feature>
<accession>A0A4U2YT47</accession>
<evidence type="ECO:0008006" key="5">
    <source>
        <dbReference type="Google" id="ProtNLM"/>
    </source>
</evidence>
<proteinExistence type="predicted"/>
<name>A0A4U2YT47_9ACTN</name>
<evidence type="ECO:0000256" key="2">
    <source>
        <dbReference type="SAM" id="SignalP"/>
    </source>
</evidence>
<dbReference type="RefSeq" id="WP_137064634.1">
    <property type="nucleotide sequence ID" value="NZ_CP040748.1"/>
</dbReference>
<evidence type="ECO:0000256" key="1">
    <source>
        <dbReference type="SAM" id="MobiDB-lite"/>
    </source>
</evidence>
<dbReference type="EMBL" id="SZPY01000001">
    <property type="protein sequence ID" value="TKI64174.1"/>
    <property type="molecule type" value="Genomic_DNA"/>
</dbReference>
<dbReference type="Proteomes" id="UP000307808">
    <property type="component" value="Unassembled WGS sequence"/>
</dbReference>
<evidence type="ECO:0000313" key="4">
    <source>
        <dbReference type="Proteomes" id="UP000307808"/>
    </source>
</evidence>
<dbReference type="PROSITE" id="PS51257">
    <property type="entry name" value="PROKAR_LIPOPROTEIN"/>
    <property type="match status" value="1"/>
</dbReference>
<feature type="compositionally biased region" description="Basic and acidic residues" evidence="1">
    <location>
        <begin position="158"/>
        <end position="171"/>
    </location>
</feature>
<evidence type="ECO:0000313" key="3">
    <source>
        <dbReference type="EMBL" id="TKI64174.1"/>
    </source>
</evidence>